<evidence type="ECO:0000256" key="4">
    <source>
        <dbReference type="ARBA" id="ARBA00007947"/>
    </source>
</evidence>
<evidence type="ECO:0000256" key="3">
    <source>
        <dbReference type="ARBA" id="ARBA00007707"/>
    </source>
</evidence>
<dbReference type="InterPro" id="IPR050065">
    <property type="entry name" value="GlmU-like"/>
</dbReference>
<sequence>MIGIVLAAGKSKRMKSRVPKVALPMLGQPVVSYPIEAARRAGVKRILVIVAKNSPLVDMIDGVEFVIQPKPLGTGDAVKVALRDIKRNELILILNGDNPLIRSRTIRRMYRRLKREKLSGILLTTELSDPTGYGRIIRDENGLIAAIIEEKNLKPLQRSIKEINAGVYIFRYQDLREALRRIRLNRKKKEYLLTDVILVMNRMGKRLASVKGSPEDALGINTPEEFQQVARIMKERIVRALRRRGVVLANPDTVEIEPSVRIGPGTTIGPYVSIRGETRIGAGTKIEPFVIIGDG</sequence>
<evidence type="ECO:0000256" key="6">
    <source>
        <dbReference type="ARBA" id="ARBA00022679"/>
    </source>
</evidence>
<dbReference type="Pfam" id="PF00132">
    <property type="entry name" value="Hexapep"/>
    <property type="match status" value="1"/>
</dbReference>
<dbReference type="AlphaFoldDB" id="A0A660SI10"/>
<evidence type="ECO:0000256" key="1">
    <source>
        <dbReference type="ARBA" id="ARBA00001946"/>
    </source>
</evidence>
<keyword evidence="11" id="KW-0573">Peptidoglycan synthesis</keyword>
<dbReference type="EMBL" id="QNBE01000039">
    <property type="protein sequence ID" value="RKX70459.1"/>
    <property type="molecule type" value="Genomic_DNA"/>
</dbReference>
<comment type="function">
    <text evidence="17">Catalyzes the last two sequential reactions in the de novo biosynthetic pathway for UDP-N-acetylglucosamine (UDP-GlcNAc). The C-terminal domain catalyzes the transfer of acetyl group from acetyl coenzyme A to glucosamine-1-phosphate (GlcN-1-P) to produce N-acetylglucosamine-1-phosphate (GlcNAc-1-P), which is converted into UDP-GlcNAc by the transfer of uridine 5-monophosphate (from uridine 5-triphosphate), a reaction catalyzed by the N-terminal domain.</text>
</comment>
<keyword evidence="8" id="KW-0479">Metal-binding</keyword>
<keyword evidence="13" id="KW-0012">Acyltransferase</keyword>
<dbReference type="Gene3D" id="2.160.10.10">
    <property type="entry name" value="Hexapeptide repeat proteins"/>
    <property type="match status" value="1"/>
</dbReference>
<keyword evidence="9" id="KW-0460">Magnesium</keyword>
<gene>
    <name evidence="19" type="ORF">DRP53_04920</name>
</gene>
<evidence type="ECO:0000256" key="2">
    <source>
        <dbReference type="ARBA" id="ARBA00004496"/>
    </source>
</evidence>
<accession>A0A660SI10</accession>
<evidence type="ECO:0000256" key="16">
    <source>
        <dbReference type="ARBA" id="ARBA00048493"/>
    </source>
</evidence>
<dbReference type="GO" id="GO:0071555">
    <property type="term" value="P:cell wall organization"/>
    <property type="evidence" value="ECO:0007669"/>
    <property type="project" value="UniProtKB-KW"/>
</dbReference>
<keyword evidence="14" id="KW-0961">Cell wall biogenesis/degradation</keyword>
<comment type="catalytic activity">
    <reaction evidence="16">
        <text>N-acetyl-alpha-D-glucosamine 1-phosphate + UTP + H(+) = UDP-N-acetyl-alpha-D-glucosamine + diphosphate</text>
        <dbReference type="Rhea" id="RHEA:13509"/>
        <dbReference type="ChEBI" id="CHEBI:15378"/>
        <dbReference type="ChEBI" id="CHEBI:33019"/>
        <dbReference type="ChEBI" id="CHEBI:46398"/>
        <dbReference type="ChEBI" id="CHEBI:57705"/>
        <dbReference type="ChEBI" id="CHEBI:57776"/>
        <dbReference type="EC" id="2.7.7.23"/>
    </reaction>
</comment>
<evidence type="ECO:0000256" key="11">
    <source>
        <dbReference type="ARBA" id="ARBA00022984"/>
    </source>
</evidence>
<dbReference type="GO" id="GO:0005737">
    <property type="term" value="C:cytoplasm"/>
    <property type="evidence" value="ECO:0007669"/>
    <property type="project" value="UniProtKB-SubCell"/>
</dbReference>
<evidence type="ECO:0000256" key="9">
    <source>
        <dbReference type="ARBA" id="ARBA00022842"/>
    </source>
</evidence>
<protein>
    <recommendedName>
        <fullName evidence="18">MobA-like NTP transferase domain-containing protein</fullName>
    </recommendedName>
</protein>
<evidence type="ECO:0000256" key="5">
    <source>
        <dbReference type="ARBA" id="ARBA00022490"/>
    </source>
</evidence>
<dbReference type="InterPro" id="IPR025877">
    <property type="entry name" value="MobA-like_NTP_Trfase"/>
</dbReference>
<evidence type="ECO:0000256" key="13">
    <source>
        <dbReference type="ARBA" id="ARBA00023315"/>
    </source>
</evidence>
<dbReference type="CDD" id="cd02540">
    <property type="entry name" value="GT2_GlmU_N_bac"/>
    <property type="match status" value="1"/>
</dbReference>
<dbReference type="SUPFAM" id="SSF53448">
    <property type="entry name" value="Nucleotide-diphospho-sugar transferases"/>
    <property type="match status" value="1"/>
</dbReference>
<name>A0A660SI10_UNCW3</name>
<reference evidence="19 20" key="1">
    <citation type="submission" date="2018-06" db="EMBL/GenBank/DDBJ databases">
        <title>Extensive metabolic versatility and redundancy in microbially diverse, dynamic hydrothermal sediments.</title>
        <authorList>
            <person name="Dombrowski N."/>
            <person name="Teske A."/>
            <person name="Baker B.J."/>
        </authorList>
    </citation>
    <scope>NUCLEOTIDE SEQUENCE [LARGE SCALE GENOMIC DNA]</scope>
    <source>
        <strain evidence="19">B36_G15</strain>
    </source>
</reference>
<dbReference type="Gene3D" id="3.90.550.10">
    <property type="entry name" value="Spore Coat Polysaccharide Biosynthesis Protein SpsA, Chain A"/>
    <property type="match status" value="1"/>
</dbReference>
<evidence type="ECO:0000256" key="14">
    <source>
        <dbReference type="ARBA" id="ARBA00023316"/>
    </source>
</evidence>
<evidence type="ECO:0000313" key="19">
    <source>
        <dbReference type="EMBL" id="RKX70459.1"/>
    </source>
</evidence>
<feature type="domain" description="MobA-like NTP transferase" evidence="18">
    <location>
        <begin position="3"/>
        <end position="121"/>
    </location>
</feature>
<comment type="subcellular location">
    <subcellularLocation>
        <location evidence="2">Cytoplasm</location>
    </subcellularLocation>
</comment>
<comment type="similarity">
    <text evidence="4">In the N-terminal section; belongs to the N-acetylglucosamine-1-phosphate uridyltransferase family.</text>
</comment>
<dbReference type="InterPro" id="IPR001451">
    <property type="entry name" value="Hexapep"/>
</dbReference>
<dbReference type="GO" id="GO:0003977">
    <property type="term" value="F:UDP-N-acetylglucosamine diphosphorylase activity"/>
    <property type="evidence" value="ECO:0007669"/>
    <property type="project" value="UniProtKB-EC"/>
</dbReference>
<proteinExistence type="inferred from homology"/>
<dbReference type="InterPro" id="IPR029044">
    <property type="entry name" value="Nucleotide-diphossugar_trans"/>
</dbReference>
<keyword evidence="7" id="KW-0548">Nucleotidyltransferase</keyword>
<keyword evidence="5" id="KW-0963">Cytoplasm</keyword>
<dbReference type="SUPFAM" id="SSF51161">
    <property type="entry name" value="Trimeric LpxA-like enzymes"/>
    <property type="match status" value="1"/>
</dbReference>
<evidence type="ECO:0000256" key="15">
    <source>
        <dbReference type="ARBA" id="ARBA00048247"/>
    </source>
</evidence>
<comment type="cofactor">
    <cofactor evidence="1">
        <name>Mg(2+)</name>
        <dbReference type="ChEBI" id="CHEBI:18420"/>
    </cofactor>
</comment>
<keyword evidence="10" id="KW-0133">Cell shape</keyword>
<dbReference type="GO" id="GO:0008360">
    <property type="term" value="P:regulation of cell shape"/>
    <property type="evidence" value="ECO:0007669"/>
    <property type="project" value="UniProtKB-KW"/>
</dbReference>
<comment type="similarity">
    <text evidence="3">In the C-terminal section; belongs to the transferase hexapeptide repeat family.</text>
</comment>
<evidence type="ECO:0000313" key="20">
    <source>
        <dbReference type="Proteomes" id="UP000268469"/>
    </source>
</evidence>
<evidence type="ECO:0000256" key="10">
    <source>
        <dbReference type="ARBA" id="ARBA00022960"/>
    </source>
</evidence>
<dbReference type="InterPro" id="IPR011004">
    <property type="entry name" value="Trimer_LpxA-like_sf"/>
</dbReference>
<organism evidence="19 20">
    <name type="scientific">candidate division WOR-3 bacterium</name>
    <dbReference type="NCBI Taxonomy" id="2052148"/>
    <lineage>
        <taxon>Bacteria</taxon>
        <taxon>Bacteria division WOR-3</taxon>
    </lineage>
</organism>
<dbReference type="GO" id="GO:0009252">
    <property type="term" value="P:peptidoglycan biosynthetic process"/>
    <property type="evidence" value="ECO:0007669"/>
    <property type="project" value="UniProtKB-KW"/>
</dbReference>
<dbReference type="Pfam" id="PF12804">
    <property type="entry name" value="NTP_transf_3"/>
    <property type="match status" value="1"/>
</dbReference>
<dbReference type="PANTHER" id="PTHR43584">
    <property type="entry name" value="NUCLEOTIDYL TRANSFERASE"/>
    <property type="match status" value="1"/>
</dbReference>
<evidence type="ECO:0000256" key="12">
    <source>
        <dbReference type="ARBA" id="ARBA00023268"/>
    </source>
</evidence>
<evidence type="ECO:0000256" key="8">
    <source>
        <dbReference type="ARBA" id="ARBA00022723"/>
    </source>
</evidence>
<evidence type="ECO:0000259" key="18">
    <source>
        <dbReference type="Pfam" id="PF12804"/>
    </source>
</evidence>
<keyword evidence="6" id="KW-0808">Transferase</keyword>
<dbReference type="PANTHER" id="PTHR43584:SF3">
    <property type="entry name" value="BIFUNCTIONAL PROTEIN GLMU"/>
    <property type="match status" value="1"/>
</dbReference>
<comment type="catalytic activity">
    <reaction evidence="15">
        <text>alpha-D-glucosamine 1-phosphate + acetyl-CoA = N-acetyl-alpha-D-glucosamine 1-phosphate + CoA + H(+)</text>
        <dbReference type="Rhea" id="RHEA:13725"/>
        <dbReference type="ChEBI" id="CHEBI:15378"/>
        <dbReference type="ChEBI" id="CHEBI:57287"/>
        <dbReference type="ChEBI" id="CHEBI:57288"/>
        <dbReference type="ChEBI" id="CHEBI:57776"/>
        <dbReference type="ChEBI" id="CHEBI:58516"/>
        <dbReference type="EC" id="2.3.1.157"/>
    </reaction>
</comment>
<evidence type="ECO:0000256" key="7">
    <source>
        <dbReference type="ARBA" id="ARBA00022695"/>
    </source>
</evidence>
<dbReference type="GO" id="GO:0046872">
    <property type="term" value="F:metal ion binding"/>
    <property type="evidence" value="ECO:0007669"/>
    <property type="project" value="UniProtKB-KW"/>
</dbReference>
<comment type="caution">
    <text evidence="19">The sequence shown here is derived from an EMBL/GenBank/DDBJ whole genome shotgun (WGS) entry which is preliminary data.</text>
</comment>
<dbReference type="GO" id="GO:0019134">
    <property type="term" value="F:glucosamine-1-phosphate N-acetyltransferase activity"/>
    <property type="evidence" value="ECO:0007669"/>
    <property type="project" value="UniProtKB-EC"/>
</dbReference>
<keyword evidence="12" id="KW-0511">Multifunctional enzyme</keyword>
<dbReference type="Proteomes" id="UP000268469">
    <property type="component" value="Unassembled WGS sequence"/>
</dbReference>
<evidence type="ECO:0000256" key="17">
    <source>
        <dbReference type="ARBA" id="ARBA00049628"/>
    </source>
</evidence>